<feature type="chain" id="PRO_5042220445" description="Amine oxidase domain-containing protein" evidence="1">
    <location>
        <begin position="24"/>
        <end position="468"/>
    </location>
</feature>
<dbReference type="InterPro" id="IPR036188">
    <property type="entry name" value="FAD/NAD-bd_sf"/>
</dbReference>
<dbReference type="PANTHER" id="PTHR42923:SF26">
    <property type="entry name" value="FMN REDUCTASE LOT6, PUTATIVE (AFU_ORTHOLOGUE AFUA_7G06600)-RELATED"/>
    <property type="match status" value="1"/>
</dbReference>
<gene>
    <name evidence="2" type="ORF">FE257_003650</name>
</gene>
<organism evidence="2 3">
    <name type="scientific">Aspergillus nanangensis</name>
    <dbReference type="NCBI Taxonomy" id="2582783"/>
    <lineage>
        <taxon>Eukaryota</taxon>
        <taxon>Fungi</taxon>
        <taxon>Dikarya</taxon>
        <taxon>Ascomycota</taxon>
        <taxon>Pezizomycotina</taxon>
        <taxon>Eurotiomycetes</taxon>
        <taxon>Eurotiomycetidae</taxon>
        <taxon>Eurotiales</taxon>
        <taxon>Aspergillaceae</taxon>
        <taxon>Aspergillus</taxon>
        <taxon>Aspergillus subgen. Circumdati</taxon>
    </lineage>
</organism>
<dbReference type="Gene3D" id="1.10.405.20">
    <property type="match status" value="1"/>
</dbReference>
<dbReference type="AlphaFoldDB" id="A0AAD4CS00"/>
<dbReference type="SUPFAM" id="SSF51905">
    <property type="entry name" value="FAD/NAD(P)-binding domain"/>
    <property type="match status" value="1"/>
</dbReference>
<dbReference type="InterPro" id="IPR050464">
    <property type="entry name" value="Zeta_carotene_desat/Oxidored"/>
</dbReference>
<accession>A0AAD4CS00</accession>
<sequence length="468" mass="51267">MAFGLLLAVQLLVIWLVNIHVLSSPVQDVPNIPEIDQIHSDVCIIGGGSAGTYAAIRLRQMGKTVVVIEKESLLGGHTNTYIDAGTGIPVDYGVIVFHNDAIVKNYFAHFKVPLAPLSLSDRGGTNQIAVDFRTGNLVNISIPGNATAALERYVGELAKYPYLTKGFDLPDPVPEDLLLPFGEFVRKYDLGAAVPAITAITQGIGDPLRQPTIYLMKYFNLGAVESYRTNFLTTAHHNNSALYDAARNELGKDVFLNSNISKMCRNSNDSMNRVRICTPGGLKTIRASKILIAIPQKLENLEGFDLDATERALFAQFHNTQYYTTLVKHTGIPEGLQISNQAADMPYGLPSLPGAYVITPTAVSGLVNIFYGSASEMSSEQVKEDIIATVLRLHNANISTTPPDFVAFKDHSPFELTVPAKAIANGFYRRLNSIQGHRKTWHTGAAFQAHDSTDIWKFTEDVVRAMFK</sequence>
<evidence type="ECO:0000313" key="3">
    <source>
        <dbReference type="Proteomes" id="UP001194746"/>
    </source>
</evidence>
<name>A0AAD4CS00_ASPNN</name>
<reference evidence="2" key="1">
    <citation type="journal article" date="2019" name="Beilstein J. Org. Chem.">
        <title>Nanangenines: drimane sesquiterpenoids as the dominant metabolite cohort of a novel Australian fungus, Aspergillus nanangensis.</title>
        <authorList>
            <person name="Lacey H.J."/>
            <person name="Gilchrist C.L.M."/>
            <person name="Crombie A."/>
            <person name="Kalaitzis J.A."/>
            <person name="Vuong D."/>
            <person name="Rutledge P.J."/>
            <person name="Turner P."/>
            <person name="Pitt J.I."/>
            <person name="Lacey E."/>
            <person name="Chooi Y.H."/>
            <person name="Piggott A.M."/>
        </authorList>
    </citation>
    <scope>NUCLEOTIDE SEQUENCE</scope>
    <source>
        <strain evidence="2">MST-FP2251</strain>
    </source>
</reference>
<evidence type="ECO:0000256" key="1">
    <source>
        <dbReference type="SAM" id="SignalP"/>
    </source>
</evidence>
<feature type="signal peptide" evidence="1">
    <location>
        <begin position="1"/>
        <end position="23"/>
    </location>
</feature>
<comment type="caution">
    <text evidence="2">The sequence shown here is derived from an EMBL/GenBank/DDBJ whole genome shotgun (WGS) entry which is preliminary data.</text>
</comment>
<dbReference type="Gene3D" id="3.50.50.60">
    <property type="entry name" value="FAD/NAD(P)-binding domain"/>
    <property type="match status" value="1"/>
</dbReference>
<dbReference type="GO" id="GO:0016491">
    <property type="term" value="F:oxidoreductase activity"/>
    <property type="evidence" value="ECO:0007669"/>
    <property type="project" value="TreeGrafter"/>
</dbReference>
<keyword evidence="3" id="KW-1185">Reference proteome</keyword>
<proteinExistence type="predicted"/>
<protein>
    <recommendedName>
        <fullName evidence="4">Amine oxidase domain-containing protein</fullName>
    </recommendedName>
</protein>
<dbReference type="EMBL" id="VCAU01000017">
    <property type="protein sequence ID" value="KAF9891639.1"/>
    <property type="molecule type" value="Genomic_DNA"/>
</dbReference>
<dbReference type="PANTHER" id="PTHR42923">
    <property type="entry name" value="PROTOPORPHYRINOGEN OXIDASE"/>
    <property type="match status" value="1"/>
</dbReference>
<reference evidence="2" key="2">
    <citation type="submission" date="2020-02" db="EMBL/GenBank/DDBJ databases">
        <authorList>
            <person name="Gilchrist C.L.M."/>
            <person name="Chooi Y.-H."/>
        </authorList>
    </citation>
    <scope>NUCLEOTIDE SEQUENCE</scope>
    <source>
        <strain evidence="2">MST-FP2251</strain>
    </source>
</reference>
<dbReference type="Gene3D" id="3.30.70.1990">
    <property type="match status" value="1"/>
</dbReference>
<dbReference type="Pfam" id="PF13450">
    <property type="entry name" value="NAD_binding_8"/>
    <property type="match status" value="1"/>
</dbReference>
<keyword evidence="1" id="KW-0732">Signal</keyword>
<evidence type="ECO:0008006" key="4">
    <source>
        <dbReference type="Google" id="ProtNLM"/>
    </source>
</evidence>
<evidence type="ECO:0000313" key="2">
    <source>
        <dbReference type="EMBL" id="KAF9891639.1"/>
    </source>
</evidence>
<dbReference type="Proteomes" id="UP001194746">
    <property type="component" value="Unassembled WGS sequence"/>
</dbReference>